<protein>
    <recommendedName>
        <fullName evidence="3">Serine protease</fullName>
    </recommendedName>
</protein>
<keyword evidence="2" id="KW-1185">Reference proteome</keyword>
<proteinExistence type="predicted"/>
<dbReference type="SUPFAM" id="SSF50494">
    <property type="entry name" value="Trypsin-like serine proteases"/>
    <property type="match status" value="1"/>
</dbReference>
<gene>
    <name evidence="1" type="ORF">LMG29739_03137</name>
</gene>
<name>A0A6J5E2R0_9BURK</name>
<accession>A0A6J5E2R0</accession>
<dbReference type="RefSeq" id="WP_175111841.1">
    <property type="nucleotide sequence ID" value="NZ_CADIKF010000023.1"/>
</dbReference>
<evidence type="ECO:0008006" key="3">
    <source>
        <dbReference type="Google" id="ProtNLM"/>
    </source>
</evidence>
<dbReference type="AlphaFoldDB" id="A0A6J5E2R0"/>
<sequence>MALDPSNAVVHLSMRRGEHELSVGTGILYSRNGKVFIVTAWHNLSGRHAITMKPISSVLAFPDTVVATVSCRTDLNGKTYGYSRLPFTIPLEVNDTPTYLVHAQAFPRVDVAAIPFDVGIPYQIEMQVSNGGVAKMTWLPRGPISANGMTSDVECIQDVESSYAQPQSFPDLWLGDDLFIMGYPRALSDLFGQPLWKRATVASSPQSGTRVKHFLVDCASREGMSGAPVVSYNRTGLTMNGGAIQVGTPTTIFHGIYTSRVGKADLFEAQIGTVWQRTAADEIIDAGVPASPSESLEAYASEIEAVIEQSWHTDAGFAEKMVEWEAPREYFLQSVMEALHGRADPSDVRERILDAARRKLGALSAKQAS</sequence>
<dbReference type="InterPro" id="IPR009003">
    <property type="entry name" value="Peptidase_S1_PA"/>
</dbReference>
<evidence type="ECO:0000313" key="1">
    <source>
        <dbReference type="EMBL" id="CAB3759375.1"/>
    </source>
</evidence>
<dbReference type="Proteomes" id="UP000494329">
    <property type="component" value="Unassembled WGS sequence"/>
</dbReference>
<organism evidence="1 2">
    <name type="scientific">Paraburkholderia solisilvae</name>
    <dbReference type="NCBI Taxonomy" id="624376"/>
    <lineage>
        <taxon>Bacteria</taxon>
        <taxon>Pseudomonadati</taxon>
        <taxon>Pseudomonadota</taxon>
        <taxon>Betaproteobacteria</taxon>
        <taxon>Burkholderiales</taxon>
        <taxon>Burkholderiaceae</taxon>
        <taxon>Paraburkholderia</taxon>
    </lineage>
</organism>
<dbReference type="EMBL" id="CADIKF010000023">
    <property type="protein sequence ID" value="CAB3759375.1"/>
    <property type="molecule type" value="Genomic_DNA"/>
</dbReference>
<reference evidence="1 2" key="1">
    <citation type="submission" date="2020-04" db="EMBL/GenBank/DDBJ databases">
        <authorList>
            <person name="De Canck E."/>
        </authorList>
    </citation>
    <scope>NUCLEOTIDE SEQUENCE [LARGE SCALE GENOMIC DNA]</scope>
    <source>
        <strain evidence="1 2">LMG 29739</strain>
    </source>
</reference>
<evidence type="ECO:0000313" key="2">
    <source>
        <dbReference type="Proteomes" id="UP000494329"/>
    </source>
</evidence>